<dbReference type="InterPro" id="IPR013324">
    <property type="entry name" value="RNA_pol_sigma_r3/r4-like"/>
</dbReference>
<dbReference type="InterPro" id="IPR007627">
    <property type="entry name" value="RNA_pol_sigma70_r2"/>
</dbReference>
<proteinExistence type="inferred from homology"/>
<dbReference type="Gene3D" id="1.10.10.10">
    <property type="entry name" value="Winged helix-like DNA-binding domain superfamily/Winged helix DNA-binding domain"/>
    <property type="match status" value="1"/>
</dbReference>
<evidence type="ECO:0000256" key="1">
    <source>
        <dbReference type="ARBA" id="ARBA00010641"/>
    </source>
</evidence>
<keyword evidence="2" id="KW-0805">Transcription regulation</keyword>
<sequence length="176" mass="20314">MSHDWSEITKSHGPLVWTAVYRILRSHSESLDCYQDVMLEAFEQSKTRHVDNWPGYLRWLAVRRGLDRLRARTRSKALVSETPDIDLVSRVDQSNAASLELEELKARLRSELGSLPALQAEAFWLRFVEQMSYLEIAQQMDLEQSAVGVLIHRAKPRVRKALSDLQPQTRSARSEQ</sequence>
<dbReference type="PANTHER" id="PTHR43133:SF8">
    <property type="entry name" value="RNA POLYMERASE SIGMA FACTOR HI_1459-RELATED"/>
    <property type="match status" value="1"/>
</dbReference>
<evidence type="ECO:0000259" key="7">
    <source>
        <dbReference type="Pfam" id="PF08281"/>
    </source>
</evidence>
<dbReference type="NCBIfam" id="TIGR02937">
    <property type="entry name" value="sigma70-ECF"/>
    <property type="match status" value="1"/>
</dbReference>
<reference evidence="8 9" key="1">
    <citation type="submission" date="2019-08" db="EMBL/GenBank/DDBJ databases">
        <title>Deep-cultivation of Planctomycetes and their phenomic and genomic characterization uncovers novel biology.</title>
        <authorList>
            <person name="Wiegand S."/>
            <person name="Jogler M."/>
            <person name="Boedeker C."/>
            <person name="Pinto D."/>
            <person name="Vollmers J."/>
            <person name="Rivas-Marin E."/>
            <person name="Kohn T."/>
            <person name="Peeters S.H."/>
            <person name="Heuer A."/>
            <person name="Rast P."/>
            <person name="Oberbeckmann S."/>
            <person name="Bunk B."/>
            <person name="Jeske O."/>
            <person name="Meyerdierks A."/>
            <person name="Storesund J.E."/>
            <person name="Kallscheuer N."/>
            <person name="Luecker S."/>
            <person name="Lage O.M."/>
            <person name="Pohl T."/>
            <person name="Merkel B.J."/>
            <person name="Hornburger P."/>
            <person name="Mueller R.-W."/>
            <person name="Bruemmer F."/>
            <person name="Labrenz M."/>
            <person name="Spormann A.M."/>
            <person name="Op den Camp H."/>
            <person name="Overmann J."/>
            <person name="Amann R."/>
            <person name="Jetten M.S.M."/>
            <person name="Mascher T."/>
            <person name="Medema M.H."/>
            <person name="Devos D.P."/>
            <person name="Kaster A.-K."/>
            <person name="Ovreas L."/>
            <person name="Rohde M."/>
            <person name="Galperin M.Y."/>
            <person name="Jogler C."/>
        </authorList>
    </citation>
    <scope>NUCLEOTIDE SEQUENCE [LARGE SCALE GENOMIC DNA]</scope>
    <source>
        <strain evidence="8 9">FC18</strain>
    </source>
</reference>
<keyword evidence="5" id="KW-0804">Transcription</keyword>
<dbReference type="GO" id="GO:0003677">
    <property type="term" value="F:DNA binding"/>
    <property type="evidence" value="ECO:0007669"/>
    <property type="project" value="UniProtKB-KW"/>
</dbReference>
<dbReference type="KEGG" id="mff:MFFC18_49190"/>
<feature type="domain" description="RNA polymerase sigma-70 region 2" evidence="6">
    <location>
        <begin position="10"/>
        <end position="74"/>
    </location>
</feature>
<accession>A0A5B9PJZ3</accession>
<evidence type="ECO:0000256" key="2">
    <source>
        <dbReference type="ARBA" id="ARBA00023015"/>
    </source>
</evidence>
<dbReference type="Pfam" id="PF08281">
    <property type="entry name" value="Sigma70_r4_2"/>
    <property type="match status" value="1"/>
</dbReference>
<keyword evidence="4" id="KW-0238">DNA-binding</keyword>
<dbReference type="Pfam" id="PF04542">
    <property type="entry name" value="Sigma70_r2"/>
    <property type="match status" value="1"/>
</dbReference>
<dbReference type="SUPFAM" id="SSF88659">
    <property type="entry name" value="Sigma3 and sigma4 domains of RNA polymerase sigma factors"/>
    <property type="match status" value="1"/>
</dbReference>
<evidence type="ECO:0000256" key="5">
    <source>
        <dbReference type="ARBA" id="ARBA00023163"/>
    </source>
</evidence>
<dbReference type="InterPro" id="IPR014284">
    <property type="entry name" value="RNA_pol_sigma-70_dom"/>
</dbReference>
<comment type="similarity">
    <text evidence="1">Belongs to the sigma-70 factor family. ECF subfamily.</text>
</comment>
<organism evidence="8 9">
    <name type="scientific">Mariniblastus fucicola</name>
    <dbReference type="NCBI Taxonomy" id="980251"/>
    <lineage>
        <taxon>Bacteria</taxon>
        <taxon>Pseudomonadati</taxon>
        <taxon>Planctomycetota</taxon>
        <taxon>Planctomycetia</taxon>
        <taxon>Pirellulales</taxon>
        <taxon>Pirellulaceae</taxon>
        <taxon>Mariniblastus</taxon>
    </lineage>
</organism>
<dbReference type="Proteomes" id="UP000322214">
    <property type="component" value="Chromosome"/>
</dbReference>
<dbReference type="AlphaFoldDB" id="A0A5B9PJZ3"/>
<dbReference type="OrthoDB" id="283580at2"/>
<dbReference type="SUPFAM" id="SSF88946">
    <property type="entry name" value="Sigma2 domain of RNA polymerase sigma factors"/>
    <property type="match status" value="1"/>
</dbReference>
<evidence type="ECO:0000313" key="8">
    <source>
        <dbReference type="EMBL" id="QEG24996.1"/>
    </source>
</evidence>
<dbReference type="InterPro" id="IPR013249">
    <property type="entry name" value="RNA_pol_sigma70_r4_t2"/>
</dbReference>
<gene>
    <name evidence="8" type="primary">sigE_8</name>
    <name evidence="8" type="ORF">MFFC18_49190</name>
</gene>
<keyword evidence="9" id="KW-1185">Reference proteome</keyword>
<name>A0A5B9PJZ3_9BACT</name>
<evidence type="ECO:0000313" key="9">
    <source>
        <dbReference type="Proteomes" id="UP000322214"/>
    </source>
</evidence>
<dbReference type="PANTHER" id="PTHR43133">
    <property type="entry name" value="RNA POLYMERASE ECF-TYPE SIGMA FACTO"/>
    <property type="match status" value="1"/>
</dbReference>
<protein>
    <submittedName>
        <fullName evidence="8">ECF RNA polymerase sigma factor SigE</fullName>
    </submittedName>
</protein>
<dbReference type="Gene3D" id="1.10.1740.10">
    <property type="match status" value="1"/>
</dbReference>
<dbReference type="InterPro" id="IPR036388">
    <property type="entry name" value="WH-like_DNA-bd_sf"/>
</dbReference>
<evidence type="ECO:0000256" key="4">
    <source>
        <dbReference type="ARBA" id="ARBA00023125"/>
    </source>
</evidence>
<dbReference type="GO" id="GO:0006352">
    <property type="term" value="P:DNA-templated transcription initiation"/>
    <property type="evidence" value="ECO:0007669"/>
    <property type="project" value="InterPro"/>
</dbReference>
<dbReference type="InterPro" id="IPR013325">
    <property type="entry name" value="RNA_pol_sigma_r2"/>
</dbReference>
<keyword evidence="3" id="KW-0731">Sigma factor</keyword>
<evidence type="ECO:0000256" key="3">
    <source>
        <dbReference type="ARBA" id="ARBA00023082"/>
    </source>
</evidence>
<dbReference type="GO" id="GO:0016987">
    <property type="term" value="F:sigma factor activity"/>
    <property type="evidence" value="ECO:0007669"/>
    <property type="project" value="UniProtKB-KW"/>
</dbReference>
<dbReference type="RefSeq" id="WP_075082742.1">
    <property type="nucleotide sequence ID" value="NZ_CP042912.1"/>
</dbReference>
<feature type="domain" description="RNA polymerase sigma factor 70 region 4 type 2" evidence="7">
    <location>
        <begin position="107"/>
        <end position="155"/>
    </location>
</feature>
<dbReference type="InterPro" id="IPR039425">
    <property type="entry name" value="RNA_pol_sigma-70-like"/>
</dbReference>
<evidence type="ECO:0000259" key="6">
    <source>
        <dbReference type="Pfam" id="PF04542"/>
    </source>
</evidence>
<dbReference type="STRING" id="980251.GCA_001642875_04946"/>
<dbReference type="EMBL" id="CP042912">
    <property type="protein sequence ID" value="QEG24996.1"/>
    <property type="molecule type" value="Genomic_DNA"/>
</dbReference>
<dbReference type="CDD" id="cd06171">
    <property type="entry name" value="Sigma70_r4"/>
    <property type="match status" value="1"/>
</dbReference>